<dbReference type="InterPro" id="IPR002502">
    <property type="entry name" value="Amidase_domain"/>
</dbReference>
<dbReference type="CDD" id="cd00118">
    <property type="entry name" value="LysM"/>
    <property type="match status" value="1"/>
</dbReference>
<dbReference type="InterPro" id="IPR018392">
    <property type="entry name" value="LysM"/>
</dbReference>
<dbReference type="EMBL" id="MJBI02000006">
    <property type="protein sequence ID" value="RAI79656.1"/>
    <property type="molecule type" value="Genomic_DNA"/>
</dbReference>
<dbReference type="SMART" id="SM00257">
    <property type="entry name" value="LysM"/>
    <property type="match status" value="1"/>
</dbReference>
<dbReference type="Gene3D" id="3.10.350.10">
    <property type="entry name" value="LysM domain"/>
    <property type="match status" value="1"/>
</dbReference>
<dbReference type="Pfam" id="PF01476">
    <property type="entry name" value="LysM"/>
    <property type="match status" value="1"/>
</dbReference>
<evidence type="ECO:0000313" key="2">
    <source>
        <dbReference type="EMBL" id="RAI79656.1"/>
    </source>
</evidence>
<dbReference type="SUPFAM" id="SSF54106">
    <property type="entry name" value="LysM domain"/>
    <property type="match status" value="1"/>
</dbReference>
<protein>
    <recommendedName>
        <fullName evidence="1">LysM domain-containing protein</fullName>
    </recommendedName>
</protein>
<dbReference type="SUPFAM" id="SSF55846">
    <property type="entry name" value="N-acetylmuramoyl-L-alanine amidase-like"/>
    <property type="match status" value="1"/>
</dbReference>
<reference evidence="2 3" key="1">
    <citation type="journal article" date="2018" name="Front. Microbiol.">
        <title>Description and Comparative Genomics of Macrococcus caseolyticus subsp. hominis subsp. nov., Macrococcus goetzii sp. nov., Macrococcus epidermidis sp. nov., and Macrococcus bohemicus sp. nov., Novel Macrococci From Human Clinical Material With Virulence Potential and Suspected Uptake of Foreign DNA by Natural Transformation.</title>
        <authorList>
            <person name="Maslanova I."/>
            <person name="Wertheimer Z."/>
            <person name="Sedlacek I."/>
            <person name="Svec P."/>
            <person name="Indrakova A."/>
            <person name="Kovarovic V."/>
            <person name="Schumann P."/>
            <person name="Sproer C."/>
            <person name="Kralova S."/>
            <person name="Sedo O."/>
            <person name="Kristofova L."/>
            <person name="Vrbovska V."/>
            <person name="Fuzik T."/>
            <person name="Petras P."/>
            <person name="Zdrahal Z."/>
            <person name="Ruzickova V."/>
            <person name="Doskar J."/>
            <person name="Pantucek R."/>
        </authorList>
    </citation>
    <scope>NUCLEOTIDE SEQUENCE [LARGE SCALE GENOMIC DNA]</scope>
    <source>
        <strain evidence="2 3">CCM 4927</strain>
    </source>
</reference>
<dbReference type="GO" id="GO:0008745">
    <property type="term" value="F:N-acetylmuramoyl-L-alanine amidase activity"/>
    <property type="evidence" value="ECO:0007669"/>
    <property type="project" value="InterPro"/>
</dbReference>
<sequence length="254" mass="28958">MKHIYSKHIEGSKLTGKKDSIAGVVIHNDYGRMTPSQYLSWLYQREANGTHVDGFASVYANKDECLWYHPTDYVEWHCANRWANANLIGIEVVQSYPGILTDEQFKLNEEACFEIAADILKSYNLPVNRDTVNLHREYYATACPHRSWDIHVGKNAPNTRANQVKLLDYFISRIKFYYNGGSTKTVTKQKAPVKKKVVKKMSKPKSSTSTYKVKSGDSLWGIATSNKMTVAELKKLNGLKTNDIFVNQVLKIKK</sequence>
<evidence type="ECO:0000313" key="3">
    <source>
        <dbReference type="Proteomes" id="UP000229523"/>
    </source>
</evidence>
<dbReference type="InterPro" id="IPR036505">
    <property type="entry name" value="Amidase/PGRP_sf"/>
</dbReference>
<name>A0A2G5NW65_9STAP</name>
<dbReference type="PROSITE" id="PS51782">
    <property type="entry name" value="LYSM"/>
    <property type="match status" value="1"/>
</dbReference>
<dbReference type="Proteomes" id="UP000229523">
    <property type="component" value="Unassembled WGS sequence"/>
</dbReference>
<dbReference type="InterPro" id="IPR036779">
    <property type="entry name" value="LysM_dom_sf"/>
</dbReference>
<dbReference type="Gene3D" id="3.40.80.10">
    <property type="entry name" value="Peptidoglycan recognition protein-like"/>
    <property type="match status" value="1"/>
</dbReference>
<evidence type="ECO:0000259" key="1">
    <source>
        <dbReference type="PROSITE" id="PS51782"/>
    </source>
</evidence>
<dbReference type="SMART" id="SM00644">
    <property type="entry name" value="Ami_2"/>
    <property type="match status" value="1"/>
</dbReference>
<gene>
    <name evidence="2" type="ORF">BFS35_010950</name>
</gene>
<feature type="domain" description="LysM" evidence="1">
    <location>
        <begin position="209"/>
        <end position="252"/>
    </location>
</feature>
<dbReference type="RefSeq" id="WP_117946036.1">
    <property type="nucleotide sequence ID" value="NZ_MJBI02000006.1"/>
</dbReference>
<comment type="caution">
    <text evidence="2">The sequence shown here is derived from an EMBL/GenBank/DDBJ whole genome shotgun (WGS) entry which is preliminary data.</text>
</comment>
<keyword evidence="3" id="KW-1185">Reference proteome</keyword>
<dbReference type="AlphaFoldDB" id="A0A2G5NW65"/>
<accession>A0A2G5NW65</accession>
<dbReference type="GO" id="GO:0009253">
    <property type="term" value="P:peptidoglycan catabolic process"/>
    <property type="evidence" value="ECO:0007669"/>
    <property type="project" value="InterPro"/>
</dbReference>
<organism evidence="2 3">
    <name type="scientific">Macrococcoides goetzii</name>
    <dbReference type="NCBI Taxonomy" id="1891097"/>
    <lineage>
        <taxon>Bacteria</taxon>
        <taxon>Bacillati</taxon>
        <taxon>Bacillota</taxon>
        <taxon>Bacilli</taxon>
        <taxon>Bacillales</taxon>
        <taxon>Staphylococcaceae</taxon>
        <taxon>Macrococcoides</taxon>
    </lineage>
</organism>
<dbReference type="Pfam" id="PF01510">
    <property type="entry name" value="Amidase_2"/>
    <property type="match status" value="1"/>
</dbReference>
<proteinExistence type="predicted"/>